<proteinExistence type="predicted"/>
<dbReference type="PROSITE" id="PS00972">
    <property type="entry name" value="USP_1"/>
    <property type="match status" value="1"/>
</dbReference>
<evidence type="ECO:0000256" key="2">
    <source>
        <dbReference type="SAM" id="Phobius"/>
    </source>
</evidence>
<dbReference type="Pfam" id="PF00443">
    <property type="entry name" value="UCH"/>
    <property type="match status" value="1"/>
</dbReference>
<reference evidence="5" key="1">
    <citation type="submission" date="2021-02" db="EMBL/GenBank/DDBJ databases">
        <authorList>
            <person name="Dougan E. K."/>
            <person name="Rhodes N."/>
            <person name="Thang M."/>
            <person name="Chan C."/>
        </authorList>
    </citation>
    <scope>NUCLEOTIDE SEQUENCE</scope>
</reference>
<dbReference type="SUPFAM" id="SSF54001">
    <property type="entry name" value="Cysteine proteinases"/>
    <property type="match status" value="1"/>
</dbReference>
<evidence type="ECO:0000313" key="6">
    <source>
        <dbReference type="Proteomes" id="UP000604046"/>
    </source>
</evidence>
<dbReference type="GO" id="GO:0016020">
    <property type="term" value="C:membrane"/>
    <property type="evidence" value="ECO:0007669"/>
    <property type="project" value="InterPro"/>
</dbReference>
<organism evidence="5 6">
    <name type="scientific">Symbiodinium natans</name>
    <dbReference type="NCBI Taxonomy" id="878477"/>
    <lineage>
        <taxon>Eukaryota</taxon>
        <taxon>Sar</taxon>
        <taxon>Alveolata</taxon>
        <taxon>Dinophyceae</taxon>
        <taxon>Suessiales</taxon>
        <taxon>Symbiodiniaceae</taxon>
        <taxon>Symbiodinium</taxon>
    </lineage>
</organism>
<dbReference type="InterPro" id="IPR004316">
    <property type="entry name" value="SWEET_rpt"/>
</dbReference>
<dbReference type="Proteomes" id="UP000604046">
    <property type="component" value="Unassembled WGS sequence"/>
</dbReference>
<dbReference type="OrthoDB" id="292964at2759"/>
<feature type="compositionally biased region" description="Low complexity" evidence="1">
    <location>
        <begin position="113"/>
        <end position="153"/>
    </location>
</feature>
<dbReference type="Gene3D" id="3.90.70.10">
    <property type="entry name" value="Cysteine proteinases"/>
    <property type="match status" value="2"/>
</dbReference>
<feature type="transmembrane region" description="Helical" evidence="2">
    <location>
        <begin position="316"/>
        <end position="342"/>
    </location>
</feature>
<dbReference type="PANTHER" id="PTHR21646">
    <property type="entry name" value="UBIQUITIN CARBOXYL-TERMINAL HYDROLASE"/>
    <property type="match status" value="1"/>
</dbReference>
<keyword evidence="6" id="KW-1185">Reference proteome</keyword>
<dbReference type="AlphaFoldDB" id="A0A812V477"/>
<dbReference type="GO" id="GO:0016579">
    <property type="term" value="P:protein deubiquitination"/>
    <property type="evidence" value="ECO:0007669"/>
    <property type="project" value="InterPro"/>
</dbReference>
<evidence type="ECO:0000256" key="1">
    <source>
        <dbReference type="SAM" id="MobiDB-lite"/>
    </source>
</evidence>
<protein>
    <submittedName>
        <fullName evidence="5">UBP8 protein</fullName>
    </submittedName>
</protein>
<feature type="transmembrane region" description="Helical" evidence="2">
    <location>
        <begin position="255"/>
        <end position="277"/>
    </location>
</feature>
<feature type="transmembrane region" description="Helical" evidence="2">
    <location>
        <begin position="289"/>
        <end position="310"/>
    </location>
</feature>
<dbReference type="InterPro" id="IPR028889">
    <property type="entry name" value="USP"/>
</dbReference>
<dbReference type="InterPro" id="IPR050185">
    <property type="entry name" value="Ub_carboxyl-term_hydrolase"/>
</dbReference>
<dbReference type="PROSITE" id="PS00973">
    <property type="entry name" value="USP_2"/>
    <property type="match status" value="1"/>
</dbReference>
<keyword evidence="2" id="KW-0472">Membrane</keyword>
<dbReference type="Gene3D" id="1.20.1280.290">
    <property type="match status" value="2"/>
</dbReference>
<dbReference type="PROSITE" id="PS50235">
    <property type="entry name" value="USP_3"/>
    <property type="match status" value="1"/>
</dbReference>
<evidence type="ECO:0000259" key="4">
    <source>
        <dbReference type="PROSITE" id="PS50235"/>
    </source>
</evidence>
<dbReference type="EMBL" id="CAJNDS010002845">
    <property type="protein sequence ID" value="CAE7616977.1"/>
    <property type="molecule type" value="Genomic_DNA"/>
</dbReference>
<feature type="transmembrane region" description="Helical" evidence="2">
    <location>
        <begin position="354"/>
        <end position="372"/>
    </location>
</feature>
<dbReference type="InterPro" id="IPR018200">
    <property type="entry name" value="USP_CS"/>
</dbReference>
<feature type="domain" description="USP" evidence="4">
    <location>
        <begin position="629"/>
        <end position="1204"/>
    </location>
</feature>
<evidence type="ECO:0000256" key="3">
    <source>
        <dbReference type="SAM" id="SignalP"/>
    </source>
</evidence>
<dbReference type="GO" id="GO:0004843">
    <property type="term" value="F:cysteine-type deubiquitinase activity"/>
    <property type="evidence" value="ECO:0007669"/>
    <property type="project" value="InterPro"/>
</dbReference>
<keyword evidence="3" id="KW-0732">Signal</keyword>
<accession>A0A812V477</accession>
<evidence type="ECO:0000313" key="5">
    <source>
        <dbReference type="EMBL" id="CAE7616977.1"/>
    </source>
</evidence>
<feature type="signal peptide" evidence="3">
    <location>
        <begin position="1"/>
        <end position="21"/>
    </location>
</feature>
<sequence>MVMARLLSITLVLLVAPVSLAQPTVAGEFLEKKPTQVVAQDPPSTTRLDPAVATEVAPSSHATPAAQQQQELKESPVAPALTVTVSARSTQGAARPEQAFVLEVPLAMPPKEAAANPAAASTATAPASTKTALPEKVPPATAVATSTPATADTVPPPVKEQAYSAQTWNPWRVWQELSALESLLAGLTFASMVKAMCMAGNILVQISPYPQVQRWELRGSTGESDAAPYVSIAFGGWQWCYYGFFAYFITSRSGFLILVHSNFLGAILGSYYIITYFRNCKNPEMLQNLQKYLAAVVALILLQVCALTTLPVERALFMTGLVSSFCSFVGAISMLFCLPAVIRAKDSRAIPGPLVGANFASAVVWCICGLMLSDPMIAAPNVVCCLSSLLCLYLKMVYPHPDESAQDEVDVPRPIKQRGWKQLGFPEPTEATPLADSSRVAEFLKPPFGTDAGVPLEGLKEYWRQNIVRNQDTQSYFLKNELSRLFERVGVEMRSPEEQLLAQGREWIERNSDRLAQYRSQTEPQFQDTRSFRDFRRRDRLDARFGVEWQTAEVLEVNWEEMTVLVQTTQPNSVNSPSPKSQREWIPMESERLAEFETKSQQAEHEAEPAPLLARSVSTGGVCPRPGACGLQNLGNTCFINSMLQCLSNSTDLRSFFAGTSGNPPAFVNQISTSPLSTEGRIAREFSQLLRLMWSNEKRSVAPAALKKLIGQKRPEFSGYQQHDAQELLCFLLDALHEDVNRAPYPFPPAAEEEEDSTKPEEERAREMWEQHKRRSDSEIVDLFQFQIRSELECPECHNVSVTFDPIMYLTLPVPKPPHSVSVTVVPADYPLAPLQTIDLEVAETATMEEMESALWTALGRTPTIPSCFCFGDVCYGRIYKHFNPHDLVSTIRPMDNVHAFEVQLSQDVSPADHHFVDVVVRKRGKATTMAAGSAWQYDKFDTPRLLAVTRNAQNSDVHHQLTKMAEHMLSACNVPPPWSFEISAELDPSGMRGGDLLPDRDTPFRSGPRPPQTLGIDFVQAKQADMLKEALPKPPPNGKGSKGAGGGTTLISCLKKGMEREILAEADSVYCRKCKEFRRQSKKLDVWSLPPLLIVHLKRFGRERLDGPLVKLRCAVDFEPQLDLQEFMRGSSCTSTRFQLYGVVNHHGNVGGGHYTAHAVVTSPAPDPLDQGEWYNFNDSLVEKASLADLDKEAAYVLFYHRIDS</sequence>
<comment type="caution">
    <text evidence="5">The sequence shown here is derived from an EMBL/GenBank/DDBJ whole genome shotgun (WGS) entry which is preliminary data.</text>
</comment>
<dbReference type="InterPro" id="IPR001394">
    <property type="entry name" value="Peptidase_C19_UCH"/>
</dbReference>
<feature type="chain" id="PRO_5032995158" evidence="3">
    <location>
        <begin position="22"/>
        <end position="1206"/>
    </location>
</feature>
<keyword evidence="2" id="KW-1133">Transmembrane helix</keyword>
<dbReference type="InterPro" id="IPR038765">
    <property type="entry name" value="Papain-like_cys_pep_sf"/>
</dbReference>
<dbReference type="Pfam" id="PF03083">
    <property type="entry name" value="MtN3_slv"/>
    <property type="match status" value="2"/>
</dbReference>
<keyword evidence="2" id="KW-0812">Transmembrane</keyword>
<gene>
    <name evidence="5" type="primary">UBP8</name>
    <name evidence="5" type="ORF">SNAT2548_LOCUS35074</name>
</gene>
<name>A0A812V477_9DINO</name>
<feature type="region of interest" description="Disordered" evidence="1">
    <location>
        <begin position="113"/>
        <end position="157"/>
    </location>
</feature>